<organism evidence="2 3">
    <name type="scientific">Xanthobacter agilis</name>
    <dbReference type="NCBI Taxonomy" id="47492"/>
    <lineage>
        <taxon>Bacteria</taxon>
        <taxon>Pseudomonadati</taxon>
        <taxon>Pseudomonadota</taxon>
        <taxon>Alphaproteobacteria</taxon>
        <taxon>Hyphomicrobiales</taxon>
        <taxon>Xanthobacteraceae</taxon>
        <taxon>Xanthobacter</taxon>
    </lineage>
</organism>
<evidence type="ECO:0000313" key="3">
    <source>
        <dbReference type="Proteomes" id="UP001241747"/>
    </source>
</evidence>
<reference evidence="2 3" key="1">
    <citation type="submission" date="2023-07" db="EMBL/GenBank/DDBJ databases">
        <title>Genomic Encyclopedia of Type Strains, Phase IV (KMG-IV): sequencing the most valuable type-strain genomes for metagenomic binning, comparative biology and taxonomic classification.</title>
        <authorList>
            <person name="Goeker M."/>
        </authorList>
    </citation>
    <scope>NUCLEOTIDE SEQUENCE [LARGE SCALE GENOMIC DNA]</scope>
    <source>
        <strain evidence="2 3">DSM 3770</strain>
    </source>
</reference>
<proteinExistence type="predicted"/>
<dbReference type="InterPro" id="IPR014982">
    <property type="entry name" value="GSCFA"/>
</dbReference>
<dbReference type="Gene3D" id="3.40.50.1110">
    <property type="entry name" value="SGNH hydrolase"/>
    <property type="match status" value="1"/>
</dbReference>
<dbReference type="RefSeq" id="WP_237345313.1">
    <property type="nucleotide sequence ID" value="NZ_JABWGX010000009.1"/>
</dbReference>
<evidence type="ECO:0000259" key="1">
    <source>
        <dbReference type="Pfam" id="PF08885"/>
    </source>
</evidence>
<dbReference type="Proteomes" id="UP001241747">
    <property type="component" value="Unassembled WGS sequence"/>
</dbReference>
<accession>A0ABU0LHM6</accession>
<comment type="caution">
    <text evidence="2">The sequence shown here is derived from an EMBL/GenBank/DDBJ whole genome shotgun (WGS) entry which is preliminary data.</text>
</comment>
<name>A0ABU0LHM6_XANAG</name>
<sequence>MIVGARDDGATMRKFNTWARGLDAKYQVQGHAPHDAVTRLTTNEFLKLEQAPKFKLSGDMGFYMIGSCFAREIEKAFMKVNRSVLSRIVSLPAVCAEQLNGDNSAIMTKFTTHSMLTELEQCLNDVELPGKGLIETAPGQFFNPQLHRLKTLSYDDAVAVQGTVRKTVKLIQDADVVFITLGLTEVWWDDELDVPMNVPPIHWKFARETKRFRFINTDFAENLSSVRKMVELIRAKSRKDVKIILTVSPVPLNHTFTDQDIIVANTYSKAVLRAVAQEVYVNYDFVDYYPSYELVVNSPRDLAWRHDRRHVTNAMVDHVISTFLQSYLPAE</sequence>
<evidence type="ECO:0000313" key="2">
    <source>
        <dbReference type="EMBL" id="MDQ0506643.1"/>
    </source>
</evidence>
<keyword evidence="3" id="KW-1185">Reference proteome</keyword>
<protein>
    <recommendedName>
        <fullName evidence="1">GSCFA domain-containing protein</fullName>
    </recommendedName>
</protein>
<gene>
    <name evidence="2" type="ORF">QOZ94_003457</name>
</gene>
<dbReference type="SUPFAM" id="SSF52266">
    <property type="entry name" value="SGNH hydrolase"/>
    <property type="match status" value="1"/>
</dbReference>
<feature type="domain" description="GSCFA" evidence="1">
    <location>
        <begin position="63"/>
        <end position="323"/>
    </location>
</feature>
<dbReference type="InterPro" id="IPR036514">
    <property type="entry name" value="SGNH_hydro_sf"/>
</dbReference>
<dbReference type="EMBL" id="JAUSVY010000009">
    <property type="protein sequence ID" value="MDQ0506643.1"/>
    <property type="molecule type" value="Genomic_DNA"/>
</dbReference>
<dbReference type="Pfam" id="PF08885">
    <property type="entry name" value="GSCFA"/>
    <property type="match status" value="1"/>
</dbReference>